<accession>A0AAV3QB01</accession>
<sequence>MENELQALEINETWEVVDFPKSQKPISCKWVYKIKRKPDRSIDKYKNGLVAKGYNQIEGVDYFDSFSPVTKSVTVRVMLALAAATSWVLHQMDINNVFLHDFLDEEIYMCLSEGYKHAKKGNVCKLKRSLYGLKQASR</sequence>
<evidence type="ECO:0000259" key="1">
    <source>
        <dbReference type="Pfam" id="PF07727"/>
    </source>
</evidence>
<dbReference type="SUPFAM" id="SSF56672">
    <property type="entry name" value="DNA/RNA polymerases"/>
    <property type="match status" value="1"/>
</dbReference>
<reference evidence="2 3" key="1">
    <citation type="submission" date="2024-01" db="EMBL/GenBank/DDBJ databases">
        <title>The complete chloroplast genome sequence of Lithospermum erythrorhizon: insights into the phylogenetic relationship among Boraginaceae species and the maternal lineages of purple gromwells.</title>
        <authorList>
            <person name="Okada T."/>
            <person name="Watanabe K."/>
        </authorList>
    </citation>
    <scope>NUCLEOTIDE SEQUENCE [LARGE SCALE GENOMIC DNA]</scope>
</reference>
<dbReference type="InterPro" id="IPR043502">
    <property type="entry name" value="DNA/RNA_pol_sf"/>
</dbReference>
<evidence type="ECO:0000313" key="3">
    <source>
        <dbReference type="Proteomes" id="UP001454036"/>
    </source>
</evidence>
<comment type="caution">
    <text evidence="2">The sequence shown here is derived from an EMBL/GenBank/DDBJ whole genome shotgun (WGS) entry which is preliminary data.</text>
</comment>
<dbReference type="EMBL" id="BAABME010004121">
    <property type="protein sequence ID" value="GAA0161234.1"/>
    <property type="molecule type" value="Genomic_DNA"/>
</dbReference>
<proteinExistence type="predicted"/>
<feature type="domain" description="Reverse transcriptase Ty1/copia-type" evidence="1">
    <location>
        <begin position="11"/>
        <end position="137"/>
    </location>
</feature>
<keyword evidence="2" id="KW-0472">Membrane</keyword>
<evidence type="ECO:0000313" key="2">
    <source>
        <dbReference type="EMBL" id="GAA0161234.1"/>
    </source>
</evidence>
<keyword evidence="2" id="KW-0675">Receptor</keyword>
<organism evidence="2 3">
    <name type="scientific">Lithospermum erythrorhizon</name>
    <name type="common">Purple gromwell</name>
    <name type="synonym">Lithospermum officinale var. erythrorhizon</name>
    <dbReference type="NCBI Taxonomy" id="34254"/>
    <lineage>
        <taxon>Eukaryota</taxon>
        <taxon>Viridiplantae</taxon>
        <taxon>Streptophyta</taxon>
        <taxon>Embryophyta</taxon>
        <taxon>Tracheophyta</taxon>
        <taxon>Spermatophyta</taxon>
        <taxon>Magnoliopsida</taxon>
        <taxon>eudicotyledons</taxon>
        <taxon>Gunneridae</taxon>
        <taxon>Pentapetalae</taxon>
        <taxon>asterids</taxon>
        <taxon>lamiids</taxon>
        <taxon>Boraginales</taxon>
        <taxon>Boraginaceae</taxon>
        <taxon>Boraginoideae</taxon>
        <taxon>Lithospermeae</taxon>
        <taxon>Lithospermum</taxon>
    </lineage>
</organism>
<name>A0AAV3QB01_LITER</name>
<dbReference type="Pfam" id="PF07727">
    <property type="entry name" value="RVT_2"/>
    <property type="match status" value="1"/>
</dbReference>
<dbReference type="Proteomes" id="UP001454036">
    <property type="component" value="Unassembled WGS sequence"/>
</dbReference>
<protein>
    <submittedName>
        <fullName evidence="2">Transmembrane signal receptor</fullName>
    </submittedName>
</protein>
<gene>
    <name evidence="2" type="ORF">LIER_17594</name>
</gene>
<keyword evidence="2" id="KW-0812">Transmembrane</keyword>
<keyword evidence="3" id="KW-1185">Reference proteome</keyword>
<dbReference type="InterPro" id="IPR013103">
    <property type="entry name" value="RVT_2"/>
</dbReference>
<dbReference type="AlphaFoldDB" id="A0AAV3QB01"/>